<dbReference type="Gene3D" id="3.30.420.40">
    <property type="match status" value="2"/>
</dbReference>
<keyword evidence="2 5" id="KW-0547">Nucleotide-binding</keyword>
<dbReference type="OrthoDB" id="6351471at2759"/>
<dbReference type="InterPro" id="IPR001849">
    <property type="entry name" value="PH_domain"/>
</dbReference>
<evidence type="ECO:0000256" key="7">
    <source>
        <dbReference type="SAM" id="MobiDB-lite"/>
    </source>
</evidence>
<evidence type="ECO:0000256" key="6">
    <source>
        <dbReference type="SAM" id="Coils"/>
    </source>
</evidence>
<sequence length="772" mass="85567">MAPTIGIDLGTTYSCVGVFQHGKVEIIANDQGNRTTPSYVAFTDTERLIGDAAKGQVAMNPKNTVFDAKRLIGRRFDDPKIQQDLKHWPFTVANEAGKPRIEVEYKGERKRFTPEEISSMVLTKMKETAEAYLGSKISDAVITVPAYFNDSQRQATKDAGRIAGLNVKRIINEPTAAALAYGLDKKLGGEKNVLIFDLGGGTFDVSILSIADGSMFEVLSTAGDTHLGGEDFDNRLVNHLADEFKRKNKKDLKGDARAVRRLRTACERAKRTLSSSTEASIEIDALYQGIDFYTKVTRARFEELCMDLFRGTLEPVEKALRDAKKDKANIHEIVLVGGSTRIPKIQKLLQDFFNGKELNKSINPDEAVAYGAAVQAAILSGDSSSAIQDVLLVDVAPLSLGIETAGGVMTKLIERNTRIPAKQQQTFTTYSDNQPAVTIQVFEGERAMTKDNNLLGRFDLTGIPPAPRGVPQIEVTFDIDANGILNVSAADKSTGRSNKITITNDKGRLSKADIERMVNEAERFKAEDDAQRERVAARNQLESYDEFEHRLKELQSACSPVMAKLHGAGGQQGGQFGGQQGGQFGGQQNNQGPTVEEETDVLLQELRSARFFDVFEYNGMQQQWGCFLCNHPEKAEGFVKPDQPVMEGQLKEKKGRWKIFKRWRTRYFTLSGAHLSYRCSEQPRLDNHEIGVHEIRSVKVSRSGRNIPKAFEIFTHDRTYVLKAKDGKKTEEWVRCLSVAVAHQNSRPRADTISLGVNSVGNLHSMPQLATL</sequence>
<dbReference type="InterPro" id="IPR043129">
    <property type="entry name" value="ATPase_NBD"/>
</dbReference>
<dbReference type="SUPFAM" id="SSF50729">
    <property type="entry name" value="PH domain-like"/>
    <property type="match status" value="1"/>
</dbReference>
<dbReference type="FunFam" id="3.90.640.10:FF:000134">
    <property type="entry name" value="Heat shock cognate 71 kDa protein"/>
    <property type="match status" value="1"/>
</dbReference>
<dbReference type="PRINTS" id="PR00301">
    <property type="entry name" value="HEATSHOCK70"/>
</dbReference>
<dbReference type="Pfam" id="PF00169">
    <property type="entry name" value="PH"/>
    <property type="match status" value="1"/>
</dbReference>
<dbReference type="AlphaFoldDB" id="A0A6A4WYJ5"/>
<dbReference type="GO" id="GO:0005524">
    <property type="term" value="F:ATP binding"/>
    <property type="evidence" value="ECO:0007669"/>
    <property type="project" value="UniProtKB-KW"/>
</dbReference>
<dbReference type="FunFam" id="3.30.420.40:FF:000028">
    <property type="entry name" value="heat shock 70 kDa protein-like"/>
    <property type="match status" value="1"/>
</dbReference>
<dbReference type="PROSITE" id="PS00297">
    <property type="entry name" value="HSP70_1"/>
    <property type="match status" value="1"/>
</dbReference>
<comment type="similarity">
    <text evidence="1 5">Belongs to the heat shock protein 70 family.</text>
</comment>
<accession>A0A6A4WYJ5</accession>
<dbReference type="InterPro" id="IPR013126">
    <property type="entry name" value="Hsp_70_fam"/>
</dbReference>
<dbReference type="Gene3D" id="2.60.34.10">
    <property type="entry name" value="Substrate Binding Domain Of DNAk, Chain A, domain 1"/>
    <property type="match status" value="1"/>
</dbReference>
<dbReference type="InterPro" id="IPR011993">
    <property type="entry name" value="PH-like_dom_sf"/>
</dbReference>
<dbReference type="Gene3D" id="2.30.29.30">
    <property type="entry name" value="Pleckstrin-homology domain (PH domain)/Phosphotyrosine-binding domain (PTB)"/>
    <property type="match status" value="1"/>
</dbReference>
<dbReference type="FunFam" id="3.30.30.30:FF:000001">
    <property type="entry name" value="heat shock 70 kDa protein-like"/>
    <property type="match status" value="1"/>
</dbReference>
<dbReference type="Pfam" id="PF00012">
    <property type="entry name" value="HSP70"/>
    <property type="match status" value="1"/>
</dbReference>
<dbReference type="PANTHER" id="PTHR19375">
    <property type="entry name" value="HEAT SHOCK PROTEIN 70KDA"/>
    <property type="match status" value="1"/>
</dbReference>
<evidence type="ECO:0000256" key="5">
    <source>
        <dbReference type="RuleBase" id="RU003322"/>
    </source>
</evidence>
<dbReference type="FunFam" id="3.30.420.40:FF:000172">
    <property type="entry name" value="Heat shock 70 kDa protein"/>
    <property type="match status" value="1"/>
</dbReference>
<dbReference type="SUPFAM" id="SSF100920">
    <property type="entry name" value="Heat shock protein 70kD (HSP70), peptide-binding domain"/>
    <property type="match status" value="1"/>
</dbReference>
<evidence type="ECO:0000313" key="10">
    <source>
        <dbReference type="Proteomes" id="UP000440578"/>
    </source>
</evidence>
<reference evidence="9 10" key="1">
    <citation type="submission" date="2019-07" db="EMBL/GenBank/DDBJ databases">
        <title>Draft genome assembly of a fouling barnacle, Amphibalanus amphitrite (Darwin, 1854): The first reference genome for Thecostraca.</title>
        <authorList>
            <person name="Kim W."/>
        </authorList>
    </citation>
    <scope>NUCLEOTIDE SEQUENCE [LARGE SCALE GENOMIC DNA]</scope>
    <source>
        <strain evidence="9">SNU_AA5</strain>
        <tissue evidence="9">Soma without cirri and trophi</tissue>
    </source>
</reference>
<dbReference type="PROSITE" id="PS01036">
    <property type="entry name" value="HSP70_3"/>
    <property type="match status" value="1"/>
</dbReference>
<organism evidence="9 10">
    <name type="scientific">Amphibalanus amphitrite</name>
    <name type="common">Striped barnacle</name>
    <name type="synonym">Balanus amphitrite</name>
    <dbReference type="NCBI Taxonomy" id="1232801"/>
    <lineage>
        <taxon>Eukaryota</taxon>
        <taxon>Metazoa</taxon>
        <taxon>Ecdysozoa</taxon>
        <taxon>Arthropoda</taxon>
        <taxon>Crustacea</taxon>
        <taxon>Multicrustacea</taxon>
        <taxon>Cirripedia</taxon>
        <taxon>Thoracica</taxon>
        <taxon>Thoracicalcarea</taxon>
        <taxon>Balanomorpha</taxon>
        <taxon>Balanoidea</taxon>
        <taxon>Balanidae</taxon>
        <taxon>Amphibalaninae</taxon>
        <taxon>Amphibalanus</taxon>
    </lineage>
</organism>
<keyword evidence="6" id="KW-0175">Coiled coil</keyword>
<dbReference type="Gene3D" id="3.30.30.30">
    <property type="match status" value="1"/>
</dbReference>
<keyword evidence="4 9" id="KW-0346">Stress response</keyword>
<dbReference type="Gene3D" id="3.90.640.10">
    <property type="entry name" value="Actin, Chain A, domain 4"/>
    <property type="match status" value="1"/>
</dbReference>
<evidence type="ECO:0000313" key="9">
    <source>
        <dbReference type="EMBL" id="KAF0311003.1"/>
    </source>
</evidence>
<feature type="coiled-coil region" evidence="6">
    <location>
        <begin position="514"/>
        <end position="557"/>
    </location>
</feature>
<dbReference type="FunFam" id="3.30.420.40:FF:000026">
    <property type="entry name" value="Heat shock protein 70"/>
    <property type="match status" value="1"/>
</dbReference>
<feature type="region of interest" description="Disordered" evidence="7">
    <location>
        <begin position="565"/>
        <end position="597"/>
    </location>
</feature>
<dbReference type="SMART" id="SM00233">
    <property type="entry name" value="PH"/>
    <property type="match status" value="1"/>
</dbReference>
<evidence type="ECO:0000256" key="3">
    <source>
        <dbReference type="ARBA" id="ARBA00022840"/>
    </source>
</evidence>
<feature type="compositionally biased region" description="Gly residues" evidence="7">
    <location>
        <begin position="567"/>
        <end position="585"/>
    </location>
</feature>
<protein>
    <submittedName>
        <fullName evidence="9">Heat shock protein 70 B2</fullName>
    </submittedName>
</protein>
<evidence type="ECO:0000256" key="4">
    <source>
        <dbReference type="ARBA" id="ARBA00023016"/>
    </source>
</evidence>
<dbReference type="Proteomes" id="UP000440578">
    <property type="component" value="Unassembled WGS sequence"/>
</dbReference>
<keyword evidence="10" id="KW-1185">Reference proteome</keyword>
<dbReference type="InterPro" id="IPR018181">
    <property type="entry name" value="Heat_shock_70_CS"/>
</dbReference>
<feature type="domain" description="PH" evidence="8">
    <location>
        <begin position="643"/>
        <end position="742"/>
    </location>
</feature>
<name>A0A6A4WYJ5_AMPAM</name>
<comment type="caution">
    <text evidence="9">The sequence shown here is derived from an EMBL/GenBank/DDBJ whole genome shotgun (WGS) entry which is preliminary data.</text>
</comment>
<keyword evidence="3 5" id="KW-0067">ATP-binding</keyword>
<dbReference type="CDD" id="cd01264">
    <property type="entry name" value="PH_MELT_VEPH1"/>
    <property type="match status" value="1"/>
</dbReference>
<dbReference type="InterPro" id="IPR029047">
    <property type="entry name" value="HSP70_peptide-bd_sf"/>
</dbReference>
<dbReference type="SUPFAM" id="SSF53067">
    <property type="entry name" value="Actin-like ATPase domain"/>
    <property type="match status" value="2"/>
</dbReference>
<evidence type="ECO:0000256" key="2">
    <source>
        <dbReference type="ARBA" id="ARBA00022741"/>
    </source>
</evidence>
<dbReference type="PROSITE" id="PS00329">
    <property type="entry name" value="HSP70_2"/>
    <property type="match status" value="1"/>
</dbReference>
<dbReference type="NCBIfam" id="NF001413">
    <property type="entry name" value="PRK00290.1"/>
    <property type="match status" value="1"/>
</dbReference>
<dbReference type="CDD" id="cd10233">
    <property type="entry name" value="ASKHA_NBD_HSP70_HSPA1"/>
    <property type="match status" value="1"/>
</dbReference>
<dbReference type="EMBL" id="VIIS01000274">
    <property type="protein sequence ID" value="KAF0311003.1"/>
    <property type="molecule type" value="Genomic_DNA"/>
</dbReference>
<dbReference type="GO" id="GO:0006950">
    <property type="term" value="P:response to stress"/>
    <property type="evidence" value="ECO:0007669"/>
    <property type="project" value="UniProtKB-ARBA"/>
</dbReference>
<proteinExistence type="inferred from homology"/>
<dbReference type="GO" id="GO:0140662">
    <property type="term" value="F:ATP-dependent protein folding chaperone"/>
    <property type="evidence" value="ECO:0007669"/>
    <property type="project" value="InterPro"/>
</dbReference>
<dbReference type="FunFam" id="2.60.34.10:FF:000002">
    <property type="entry name" value="Heat shock 70 kDa"/>
    <property type="match status" value="1"/>
</dbReference>
<gene>
    <name evidence="9" type="primary">HSP70B2_3</name>
    <name evidence="9" type="ORF">FJT64_018158</name>
</gene>
<dbReference type="PROSITE" id="PS50003">
    <property type="entry name" value="PH_DOMAIN"/>
    <property type="match status" value="1"/>
</dbReference>
<evidence type="ECO:0000256" key="1">
    <source>
        <dbReference type="ARBA" id="ARBA00007381"/>
    </source>
</evidence>
<evidence type="ECO:0000259" key="8">
    <source>
        <dbReference type="PROSITE" id="PS50003"/>
    </source>
</evidence>